<dbReference type="InterPro" id="IPR036188">
    <property type="entry name" value="FAD/NAD-bd_sf"/>
</dbReference>
<dbReference type="GO" id="GO:0008168">
    <property type="term" value="F:methyltransferase activity"/>
    <property type="evidence" value="ECO:0007669"/>
    <property type="project" value="UniProtKB-KW"/>
</dbReference>
<evidence type="ECO:0000256" key="6">
    <source>
        <dbReference type="ARBA" id="ARBA00022694"/>
    </source>
</evidence>
<evidence type="ECO:0000256" key="2">
    <source>
        <dbReference type="ARBA" id="ARBA00022603"/>
    </source>
</evidence>
<dbReference type="PANTHER" id="PTHR13847:SF283">
    <property type="entry name" value="TRNA 5-METHYLAMINOMETHYL-2-THIOURIDINE BIOSYNTHESIS BIFUNCTIONAL PROTEIN MNMC"/>
    <property type="match status" value="1"/>
</dbReference>
<dbReference type="eggNOG" id="COG0665">
    <property type="taxonomic scope" value="Bacteria"/>
</dbReference>
<dbReference type="SUPFAM" id="SSF51971">
    <property type="entry name" value="Nucleotide-binding domain"/>
    <property type="match status" value="1"/>
</dbReference>
<evidence type="ECO:0000256" key="4">
    <source>
        <dbReference type="ARBA" id="ARBA00022679"/>
    </source>
</evidence>
<evidence type="ECO:0000313" key="12">
    <source>
        <dbReference type="EMBL" id="EGF90269.1"/>
    </source>
</evidence>
<evidence type="ECO:0000256" key="3">
    <source>
        <dbReference type="ARBA" id="ARBA00022630"/>
    </source>
</evidence>
<keyword evidence="9" id="KW-0511">Multifunctional enzyme</keyword>
<dbReference type="eggNOG" id="COG4121">
    <property type="taxonomic scope" value="Bacteria"/>
</dbReference>
<dbReference type="EMBL" id="GL883079">
    <property type="protein sequence ID" value="EGF90269.1"/>
    <property type="molecule type" value="Genomic_DNA"/>
</dbReference>
<organism evidence="12 13">
    <name type="scientific">Asticcacaulis biprosthecium C19</name>
    <dbReference type="NCBI Taxonomy" id="715226"/>
    <lineage>
        <taxon>Bacteria</taxon>
        <taxon>Pseudomonadati</taxon>
        <taxon>Pseudomonadota</taxon>
        <taxon>Alphaproteobacteria</taxon>
        <taxon>Caulobacterales</taxon>
        <taxon>Caulobacteraceae</taxon>
        <taxon>Asticcacaulis</taxon>
    </lineage>
</organism>
<sequence>MARDQAATALANWPELAEFAQAIAEQWPVKRRGFHHMDFPQWRVSVTVALMEVEAALDSWTGQADGVFLDGFSPALNPDMWSSAVFQRIAARVRPGARLATFTVAGHVRRGLQDAGFGVAKCPGFGRKRERLEAVFDGETTQRQRPQRIAIAGAGIAGACLAWQARLFGVQADIYDPAPGSGASGNPAALVTPRLDAGDNTISALFSDAFAYATAFYRRVAPEAVIGEGVWQCALDSRDLARFERISQQAGFVAGDLALFAPGDVVTYPGLHLKPALYISPADLLDRLLAGQAVIRQSIPENLSGYDAVVLACGDGILDRAIGLPLRPVRGQIEIAAEVTCDRALACGGYAVPARAGLLFGATHDRDDRGRDVRQVSREANLANLAKVMPHQAETLVGGLMSRASVRVTTRDQLPVAGEVSPGLYVLTGLGSRGFCLAPLLAKAILADMTGLAPPLSAATHRLLRPTRFARD</sequence>
<dbReference type="STRING" id="715226.ABI_32850"/>
<dbReference type="GO" id="GO:0016645">
    <property type="term" value="F:oxidoreductase activity, acting on the CH-NH group of donors"/>
    <property type="evidence" value="ECO:0007669"/>
    <property type="project" value="InterPro"/>
</dbReference>
<dbReference type="Pfam" id="PF01266">
    <property type="entry name" value="DAO"/>
    <property type="match status" value="1"/>
</dbReference>
<dbReference type="InterPro" id="IPR008471">
    <property type="entry name" value="MnmC-like_methylTransf"/>
</dbReference>
<name>F4QPY2_9CAUL</name>
<reference evidence="13" key="1">
    <citation type="submission" date="2011-03" db="EMBL/GenBank/DDBJ databases">
        <title>Draft genome sequence of Brevundimonas diminuta.</title>
        <authorList>
            <person name="Brown P.J.B."/>
            <person name="Buechlein A."/>
            <person name="Hemmerich C."/>
            <person name="Brun Y.V."/>
        </authorList>
    </citation>
    <scope>NUCLEOTIDE SEQUENCE [LARGE SCALE GENOMIC DNA]</scope>
    <source>
        <strain evidence="13">C19</strain>
    </source>
</reference>
<evidence type="ECO:0000313" key="13">
    <source>
        <dbReference type="Proteomes" id="UP000006512"/>
    </source>
</evidence>
<keyword evidence="8" id="KW-0560">Oxidoreductase</keyword>
<keyword evidence="7" id="KW-0274">FAD</keyword>
<protein>
    <submittedName>
        <fullName evidence="12">5-methylaminomethyl-2-thiouridine biosynthesis protein MnmC</fullName>
    </submittedName>
</protein>
<dbReference type="Gene3D" id="3.30.9.10">
    <property type="entry name" value="D-Amino Acid Oxidase, subunit A, domain 2"/>
    <property type="match status" value="1"/>
</dbReference>
<dbReference type="InterPro" id="IPR029063">
    <property type="entry name" value="SAM-dependent_MTases_sf"/>
</dbReference>
<proteinExistence type="predicted"/>
<dbReference type="GO" id="GO:0005737">
    <property type="term" value="C:cytoplasm"/>
    <property type="evidence" value="ECO:0007669"/>
    <property type="project" value="TreeGrafter"/>
</dbReference>
<dbReference type="PANTHER" id="PTHR13847">
    <property type="entry name" value="SARCOSINE DEHYDROGENASE-RELATED"/>
    <property type="match status" value="1"/>
</dbReference>
<keyword evidence="1" id="KW-0963">Cytoplasm</keyword>
<keyword evidence="5" id="KW-0949">S-adenosyl-L-methionine</keyword>
<keyword evidence="4" id="KW-0808">Transferase</keyword>
<dbReference type="GO" id="GO:0032259">
    <property type="term" value="P:methylation"/>
    <property type="evidence" value="ECO:0007669"/>
    <property type="project" value="UniProtKB-KW"/>
</dbReference>
<evidence type="ECO:0000259" key="10">
    <source>
        <dbReference type="Pfam" id="PF01266"/>
    </source>
</evidence>
<keyword evidence="6" id="KW-0819">tRNA processing</keyword>
<keyword evidence="2" id="KW-0489">Methyltransferase</keyword>
<gene>
    <name evidence="12" type="primary">mnmC</name>
    <name evidence="12" type="ORF">ABI_32850</name>
</gene>
<dbReference type="GO" id="GO:0008033">
    <property type="term" value="P:tRNA processing"/>
    <property type="evidence" value="ECO:0007669"/>
    <property type="project" value="UniProtKB-KW"/>
</dbReference>
<dbReference type="AlphaFoldDB" id="F4QPY2"/>
<dbReference type="Gene3D" id="3.50.50.60">
    <property type="entry name" value="FAD/NAD(P)-binding domain"/>
    <property type="match status" value="1"/>
</dbReference>
<dbReference type="HOGENOM" id="CLU_022427_1_1_5"/>
<evidence type="ECO:0000256" key="7">
    <source>
        <dbReference type="ARBA" id="ARBA00022827"/>
    </source>
</evidence>
<keyword evidence="3" id="KW-0285">Flavoprotein</keyword>
<evidence type="ECO:0000256" key="1">
    <source>
        <dbReference type="ARBA" id="ARBA00022490"/>
    </source>
</evidence>
<feature type="domain" description="FAD dependent oxidoreductase" evidence="10">
    <location>
        <begin position="148"/>
        <end position="445"/>
    </location>
</feature>
<feature type="domain" description="MnmC-like methyltransferase" evidence="11">
    <location>
        <begin position="14"/>
        <end position="135"/>
    </location>
</feature>
<dbReference type="InterPro" id="IPR006076">
    <property type="entry name" value="FAD-dep_OxRdtase"/>
</dbReference>
<keyword evidence="13" id="KW-1185">Reference proteome</keyword>
<dbReference type="Proteomes" id="UP000006512">
    <property type="component" value="Unassembled WGS sequence"/>
</dbReference>
<dbReference type="SUPFAM" id="SSF53335">
    <property type="entry name" value="S-adenosyl-L-methionine-dependent methyltransferases"/>
    <property type="match status" value="1"/>
</dbReference>
<evidence type="ECO:0000256" key="8">
    <source>
        <dbReference type="ARBA" id="ARBA00023002"/>
    </source>
</evidence>
<evidence type="ECO:0000256" key="5">
    <source>
        <dbReference type="ARBA" id="ARBA00022691"/>
    </source>
</evidence>
<evidence type="ECO:0000256" key="9">
    <source>
        <dbReference type="ARBA" id="ARBA00023268"/>
    </source>
</evidence>
<evidence type="ECO:0000259" key="11">
    <source>
        <dbReference type="Pfam" id="PF05430"/>
    </source>
</evidence>
<dbReference type="Gene3D" id="3.40.50.150">
    <property type="entry name" value="Vaccinia Virus protein VP39"/>
    <property type="match status" value="1"/>
</dbReference>
<accession>F4QPY2</accession>
<dbReference type="Pfam" id="PF05430">
    <property type="entry name" value="Methyltransf_30"/>
    <property type="match status" value="1"/>
</dbReference>